<dbReference type="RefSeq" id="WP_370442328.1">
    <property type="nucleotide sequence ID" value="NZ_JBGFTU010000018.1"/>
</dbReference>
<dbReference type="Proteomes" id="UP001565927">
    <property type="component" value="Unassembled WGS sequence"/>
</dbReference>
<feature type="compositionally biased region" description="Low complexity" evidence="2">
    <location>
        <begin position="445"/>
        <end position="465"/>
    </location>
</feature>
<evidence type="ECO:0000259" key="3">
    <source>
        <dbReference type="PROSITE" id="PS50112"/>
    </source>
</evidence>
<dbReference type="InterPro" id="IPR036457">
    <property type="entry name" value="PPM-type-like_dom_sf"/>
</dbReference>
<feature type="compositionally biased region" description="Basic and acidic residues" evidence="2">
    <location>
        <begin position="361"/>
        <end position="375"/>
    </location>
</feature>
<dbReference type="Pfam" id="PF08448">
    <property type="entry name" value="PAS_4"/>
    <property type="match status" value="2"/>
</dbReference>
<dbReference type="InterPro" id="IPR052016">
    <property type="entry name" value="Bact_Sigma-Reg"/>
</dbReference>
<dbReference type="PROSITE" id="PS50112">
    <property type="entry name" value="PAS"/>
    <property type="match status" value="2"/>
</dbReference>
<organism evidence="4 5">
    <name type="scientific">Kineococcus halophytocola</name>
    <dbReference type="NCBI Taxonomy" id="3234027"/>
    <lineage>
        <taxon>Bacteria</taxon>
        <taxon>Bacillati</taxon>
        <taxon>Actinomycetota</taxon>
        <taxon>Actinomycetes</taxon>
        <taxon>Kineosporiales</taxon>
        <taxon>Kineosporiaceae</taxon>
        <taxon>Kineococcus</taxon>
    </lineage>
</organism>
<feature type="region of interest" description="Disordered" evidence="2">
    <location>
        <begin position="750"/>
        <end position="785"/>
    </location>
</feature>
<feature type="region of interest" description="Disordered" evidence="2">
    <location>
        <begin position="355"/>
        <end position="376"/>
    </location>
</feature>
<evidence type="ECO:0000256" key="1">
    <source>
        <dbReference type="ARBA" id="ARBA00022801"/>
    </source>
</evidence>
<keyword evidence="1" id="KW-0378">Hydrolase</keyword>
<dbReference type="SMART" id="SM00331">
    <property type="entry name" value="PP2C_SIG"/>
    <property type="match status" value="1"/>
</dbReference>
<dbReference type="EMBL" id="JBGFTU010000018">
    <property type="protein sequence ID" value="MEZ0166104.1"/>
    <property type="molecule type" value="Genomic_DNA"/>
</dbReference>
<feature type="domain" description="PAS" evidence="3">
    <location>
        <begin position="146"/>
        <end position="219"/>
    </location>
</feature>
<protein>
    <submittedName>
        <fullName evidence="4">SpoIIE family protein phosphatase</fullName>
    </submittedName>
</protein>
<dbReference type="InterPro" id="IPR000014">
    <property type="entry name" value="PAS"/>
</dbReference>
<comment type="caution">
    <text evidence="4">The sequence shown here is derived from an EMBL/GenBank/DDBJ whole genome shotgun (WGS) entry which is preliminary data.</text>
</comment>
<feature type="region of interest" description="Disordered" evidence="2">
    <location>
        <begin position="430"/>
        <end position="465"/>
    </location>
</feature>
<dbReference type="SMART" id="SM00091">
    <property type="entry name" value="PAS"/>
    <property type="match status" value="2"/>
</dbReference>
<dbReference type="Gene3D" id="3.30.450.20">
    <property type="entry name" value="PAS domain"/>
    <property type="match status" value="2"/>
</dbReference>
<dbReference type="Pfam" id="PF07228">
    <property type="entry name" value="SpoIIE"/>
    <property type="match status" value="1"/>
</dbReference>
<dbReference type="SUPFAM" id="SSF55785">
    <property type="entry name" value="PYP-like sensor domain (PAS domain)"/>
    <property type="match status" value="2"/>
</dbReference>
<evidence type="ECO:0000313" key="4">
    <source>
        <dbReference type="EMBL" id="MEZ0166104.1"/>
    </source>
</evidence>
<dbReference type="CDD" id="cd00130">
    <property type="entry name" value="PAS"/>
    <property type="match status" value="1"/>
</dbReference>
<dbReference type="PANTHER" id="PTHR43156">
    <property type="entry name" value="STAGE II SPORULATION PROTEIN E-RELATED"/>
    <property type="match status" value="1"/>
</dbReference>
<name>A0ABV4H485_9ACTN</name>
<sequence>MDTHVGSRTPEDPDAAAAAQFDSLLAGAPLGIGVFDLDLRHVRVNAVLAEMNGRTVQELVGRTPSEVNGQTGARAEELYRRVIADGVPMRDVPLSGEVSARPGHLRHWSLTFHPVHRPGTREVTGLCVIVDDVTAREELARSLADSRRRVEQITETMAAGYLVLDTAEESWPITYVNRQAEAALGLPREQLVGGSLWALFPATVGTAFEAGYRRALASGTPCVFDAYYPPPLDAWYEVRAVPDGSTLALYFLDVSERVQAQRAAETAAERAGLLARVGELLSAHRDPDTAVRLVPGLVVPALADRCVVTVLEASERAEAAVDALAAQTRAGTDGTAPASAVQLVLEHLDDVAAQHAGPARQDAHHETHHETRYEGRVVPPPVVRALVHGRTEVLTTGTAGDGPDRRGPAVAVPVRARGRSLGVLTLGWDGPGPAAPAAPHPPAAATPATDLGADPRRTATARPAAGPGEDVVAFAQTLADRIGTAVEEGRLVRAQLQIAETLQRALLTDPPQPDHAHVVVRYLPAAQAAQVGGDWYDAFLQDDGASVLVVGDVLGHDRTAAAVMGQVRTLVRAAAVMTGRGPADVLTATDAAMSTLQVGTMATCVVGRLEQDEDLTRRGLTRLRWSTAGHPPPVLVSREGVPRLLDVPGQRDLLLGVDPAAPRHEHTVEVERGSTVLLYTDGLVERRGESLQAGLDRLLEAVADAVAREPRDADGYPQDVDATCEEVLRRLLHAQPGDDVALVAIRLHRQDRPRPATAGPRRVPPDVPDEPEVLPRAGQRAERRG</sequence>
<dbReference type="InterPro" id="IPR001932">
    <property type="entry name" value="PPM-type_phosphatase-like_dom"/>
</dbReference>
<evidence type="ECO:0000313" key="5">
    <source>
        <dbReference type="Proteomes" id="UP001565927"/>
    </source>
</evidence>
<dbReference type="InterPro" id="IPR013656">
    <property type="entry name" value="PAS_4"/>
</dbReference>
<dbReference type="NCBIfam" id="TIGR00229">
    <property type="entry name" value="sensory_box"/>
    <property type="match status" value="1"/>
</dbReference>
<proteinExistence type="predicted"/>
<gene>
    <name evidence="4" type="ORF">AB2L27_15200</name>
</gene>
<accession>A0ABV4H485</accession>
<dbReference type="PANTHER" id="PTHR43156:SF2">
    <property type="entry name" value="STAGE II SPORULATION PROTEIN E"/>
    <property type="match status" value="1"/>
</dbReference>
<reference evidence="4 5" key="1">
    <citation type="submission" date="2024-07" db="EMBL/GenBank/DDBJ databases">
        <authorList>
            <person name="Thanompreechachai J."/>
            <person name="Duangmal K."/>
        </authorList>
    </citation>
    <scope>NUCLEOTIDE SEQUENCE [LARGE SCALE GENOMIC DNA]</scope>
    <source>
        <strain evidence="4 5">LSe6-4</strain>
    </source>
</reference>
<keyword evidence="5" id="KW-1185">Reference proteome</keyword>
<dbReference type="SUPFAM" id="SSF81606">
    <property type="entry name" value="PP2C-like"/>
    <property type="match status" value="1"/>
</dbReference>
<evidence type="ECO:0000256" key="2">
    <source>
        <dbReference type="SAM" id="MobiDB-lite"/>
    </source>
</evidence>
<dbReference type="Gene3D" id="3.60.40.10">
    <property type="entry name" value="PPM-type phosphatase domain"/>
    <property type="match status" value="1"/>
</dbReference>
<feature type="domain" description="PAS" evidence="3">
    <location>
        <begin position="17"/>
        <end position="86"/>
    </location>
</feature>
<feature type="compositionally biased region" description="Pro residues" evidence="2">
    <location>
        <begin position="433"/>
        <end position="444"/>
    </location>
</feature>
<dbReference type="InterPro" id="IPR035965">
    <property type="entry name" value="PAS-like_dom_sf"/>
</dbReference>